<evidence type="ECO:0000256" key="3">
    <source>
        <dbReference type="ARBA" id="ARBA00022729"/>
    </source>
</evidence>
<accession>A0ABR8Q402</accession>
<proteinExistence type="inferred from homology"/>
<organism evidence="4 5">
    <name type="scientific">Clostridium gallinarum</name>
    <dbReference type="NCBI Taxonomy" id="2762246"/>
    <lineage>
        <taxon>Bacteria</taxon>
        <taxon>Bacillati</taxon>
        <taxon>Bacillota</taxon>
        <taxon>Clostridia</taxon>
        <taxon>Eubacteriales</taxon>
        <taxon>Clostridiaceae</taxon>
        <taxon>Clostridium</taxon>
    </lineage>
</organism>
<evidence type="ECO:0000313" key="4">
    <source>
        <dbReference type="EMBL" id="MBD7915157.1"/>
    </source>
</evidence>
<name>A0ABR8Q402_9CLOT</name>
<dbReference type="InterPro" id="IPR006059">
    <property type="entry name" value="SBP"/>
</dbReference>
<dbReference type="PANTHER" id="PTHR30061:SF50">
    <property type="entry name" value="MALTOSE_MALTODEXTRIN-BINDING PERIPLASMIC PROTEIN"/>
    <property type="match status" value="1"/>
</dbReference>
<keyword evidence="5" id="KW-1185">Reference proteome</keyword>
<comment type="caution">
    <text evidence="4">The sequence shown here is derived from an EMBL/GenBank/DDBJ whole genome shotgun (WGS) entry which is preliminary data.</text>
</comment>
<keyword evidence="3" id="KW-0732">Signal</keyword>
<dbReference type="RefSeq" id="WP_191749920.1">
    <property type="nucleotide sequence ID" value="NZ_JACSQZ010000025.1"/>
</dbReference>
<sequence>MLAKSKKVTFLLSIFLVIILGALFLSKTNKDYLKGEIILWSEDKYYSYFLNIAKEFKDTHKKVDIKIVNVDEEEYLNKLLTTEKKELPNIVQLNLKEINEVRDKFYFFEENKNIIEIYKKNFSDARLQEVEFEDNYYGIPFESKPLALYVRGDILEKYGYEAEDINTWNQLINIGTDIKTKTSGKINIFFSKDRDNIYSLMLAELINSEGNIKNNEDVLKEISNIYKVEYLTEDNNYLFRIDSLDFYNDLINEDIDGKWICKNPPSFKSGENKFYDLGGDSIVALNINNKNTELIKEFIAYSATNKELLSKELLEGNFFPSSLYALRGRYGEKDNKNIEGTSPFLILMNIVERAPRIENYDEFKEKLIEINNN</sequence>
<comment type="similarity">
    <text evidence="1">Belongs to the bacterial solute-binding protein 1 family.</text>
</comment>
<protein>
    <submittedName>
        <fullName evidence="4">Carbohydrate ABC transporter substrate-binding protein</fullName>
    </submittedName>
</protein>
<evidence type="ECO:0000256" key="1">
    <source>
        <dbReference type="ARBA" id="ARBA00008520"/>
    </source>
</evidence>
<keyword evidence="2" id="KW-0813">Transport</keyword>
<dbReference type="EMBL" id="JACSQZ010000025">
    <property type="protein sequence ID" value="MBD7915157.1"/>
    <property type="molecule type" value="Genomic_DNA"/>
</dbReference>
<evidence type="ECO:0000256" key="2">
    <source>
        <dbReference type="ARBA" id="ARBA00022448"/>
    </source>
</evidence>
<dbReference type="PANTHER" id="PTHR30061">
    <property type="entry name" value="MALTOSE-BINDING PERIPLASMIC PROTEIN"/>
    <property type="match status" value="1"/>
</dbReference>
<dbReference type="Gene3D" id="3.40.190.10">
    <property type="entry name" value="Periplasmic binding protein-like II"/>
    <property type="match status" value="1"/>
</dbReference>
<evidence type="ECO:0000313" key="5">
    <source>
        <dbReference type="Proteomes" id="UP000640335"/>
    </source>
</evidence>
<dbReference type="SUPFAM" id="SSF53850">
    <property type="entry name" value="Periplasmic binding protein-like II"/>
    <property type="match status" value="1"/>
</dbReference>
<reference evidence="4 5" key="1">
    <citation type="submission" date="2020-08" db="EMBL/GenBank/DDBJ databases">
        <title>A Genomic Blueprint of the Chicken Gut Microbiome.</title>
        <authorList>
            <person name="Gilroy R."/>
            <person name="Ravi A."/>
            <person name="Getino M."/>
            <person name="Pursley I."/>
            <person name="Horton D.L."/>
            <person name="Alikhan N.-F."/>
            <person name="Baker D."/>
            <person name="Gharbi K."/>
            <person name="Hall N."/>
            <person name="Watson M."/>
            <person name="Adriaenssens E.M."/>
            <person name="Foster-Nyarko E."/>
            <person name="Jarju S."/>
            <person name="Secka A."/>
            <person name="Antonio M."/>
            <person name="Oren A."/>
            <person name="Chaudhuri R."/>
            <person name="La Ragione R.M."/>
            <person name="Hildebrand F."/>
            <person name="Pallen M.J."/>
        </authorList>
    </citation>
    <scope>NUCLEOTIDE SEQUENCE [LARGE SCALE GENOMIC DNA]</scope>
    <source>
        <strain evidence="4 5">Sa3CUN1</strain>
    </source>
</reference>
<dbReference type="Proteomes" id="UP000640335">
    <property type="component" value="Unassembled WGS sequence"/>
</dbReference>
<gene>
    <name evidence="4" type="ORF">H9660_08340</name>
</gene>
<dbReference type="Pfam" id="PF01547">
    <property type="entry name" value="SBP_bac_1"/>
    <property type="match status" value="1"/>
</dbReference>